<keyword evidence="9" id="KW-0479">Metal-binding</keyword>
<feature type="binding site" evidence="9">
    <location>
        <position position="231"/>
    </location>
    <ligand>
        <name>Mg(2+)</name>
        <dbReference type="ChEBI" id="CHEBI:18420"/>
        <label>2</label>
    </ligand>
</feature>
<dbReference type="GO" id="GO:0005829">
    <property type="term" value="C:cytosol"/>
    <property type="evidence" value="ECO:0007669"/>
    <property type="project" value="TreeGrafter"/>
</dbReference>
<dbReference type="SUPFAM" id="SSF52418">
    <property type="entry name" value="Nucleoside phosphorylase/phosphoribosyltransferase catalytic domain"/>
    <property type="match status" value="1"/>
</dbReference>
<evidence type="ECO:0000256" key="6">
    <source>
        <dbReference type="ARBA" id="ARBA00023141"/>
    </source>
</evidence>
<evidence type="ECO:0000256" key="7">
    <source>
        <dbReference type="ARBA" id="ARBA00052328"/>
    </source>
</evidence>
<evidence type="ECO:0000313" key="12">
    <source>
        <dbReference type="EMBL" id="OAQ20441.1"/>
    </source>
</evidence>
<dbReference type="InterPro" id="IPR005940">
    <property type="entry name" value="Anthranilate_Pribosyl_Tfrase"/>
</dbReference>
<name>A0A179D3Q7_9BACT</name>
<feature type="binding site" evidence="9">
    <location>
        <position position="171"/>
    </location>
    <ligand>
        <name>anthranilate</name>
        <dbReference type="ChEBI" id="CHEBI:16567"/>
        <label>2</label>
    </ligand>
</feature>
<dbReference type="GO" id="GO:0004048">
    <property type="term" value="F:anthranilate phosphoribosyltransferase activity"/>
    <property type="evidence" value="ECO:0007669"/>
    <property type="project" value="UniProtKB-UniRule"/>
</dbReference>
<organism evidence="12 13">
    <name type="scientific">Thermosulfurimonas dismutans</name>
    <dbReference type="NCBI Taxonomy" id="999894"/>
    <lineage>
        <taxon>Bacteria</taxon>
        <taxon>Pseudomonadati</taxon>
        <taxon>Thermodesulfobacteriota</taxon>
        <taxon>Thermodesulfobacteria</taxon>
        <taxon>Thermodesulfobacteriales</taxon>
        <taxon>Thermodesulfobacteriaceae</taxon>
        <taxon>Thermosulfurimonas</taxon>
    </lineage>
</organism>
<comment type="similarity">
    <text evidence="9">Belongs to the anthranilate phosphoribosyltransferase family.</text>
</comment>
<accession>A0A179D3Q7</accession>
<dbReference type="EMBL" id="LWLG01000011">
    <property type="protein sequence ID" value="OAQ20441.1"/>
    <property type="molecule type" value="Genomic_DNA"/>
</dbReference>
<feature type="binding site" evidence="9">
    <location>
        <position position="230"/>
    </location>
    <ligand>
        <name>Mg(2+)</name>
        <dbReference type="ChEBI" id="CHEBI:18420"/>
        <label>2</label>
    </ligand>
</feature>
<feature type="domain" description="Glycosyl transferase family 3" evidence="10">
    <location>
        <begin position="78"/>
        <end position="331"/>
    </location>
</feature>
<keyword evidence="5 9" id="KW-0822">Tryptophan biosynthesis</keyword>
<feature type="binding site" evidence="9">
    <location>
        <position position="97"/>
    </location>
    <ligand>
        <name>Mg(2+)</name>
        <dbReference type="ChEBI" id="CHEBI:18420"/>
        <label>1</label>
    </ligand>
</feature>
<dbReference type="Pfam" id="PF00591">
    <property type="entry name" value="Glycos_transf_3"/>
    <property type="match status" value="1"/>
</dbReference>
<evidence type="ECO:0000256" key="2">
    <source>
        <dbReference type="ARBA" id="ARBA00022605"/>
    </source>
</evidence>
<protein>
    <recommendedName>
        <fullName evidence="9">Anthranilate phosphoribosyltransferase</fullName>
        <ecNumber evidence="9">2.4.2.18</ecNumber>
    </recommendedName>
</protein>
<feature type="binding site" evidence="9">
    <location>
        <position position="85"/>
    </location>
    <ligand>
        <name>5-phospho-alpha-D-ribose 1-diphosphate</name>
        <dbReference type="ChEBI" id="CHEBI:58017"/>
    </ligand>
</feature>
<feature type="binding site" evidence="9">
    <location>
        <position position="93"/>
    </location>
    <ligand>
        <name>5-phospho-alpha-D-ribose 1-diphosphate</name>
        <dbReference type="ChEBI" id="CHEBI:58017"/>
    </ligand>
</feature>
<dbReference type="UniPathway" id="UPA00035">
    <property type="reaction ID" value="UER00041"/>
</dbReference>
<evidence type="ECO:0000259" key="11">
    <source>
        <dbReference type="Pfam" id="PF02885"/>
    </source>
</evidence>
<dbReference type="Pfam" id="PF02885">
    <property type="entry name" value="Glycos_trans_3N"/>
    <property type="match status" value="1"/>
</dbReference>
<dbReference type="FunFam" id="3.40.1030.10:FF:000002">
    <property type="entry name" value="Anthranilate phosphoribosyltransferase"/>
    <property type="match status" value="1"/>
</dbReference>
<reference evidence="12 13" key="1">
    <citation type="submission" date="2016-04" db="EMBL/GenBank/DDBJ databases">
        <title>Genome analysis of Thermosulfurimonas dismutans, the first thermophilic sulfur-disproportionating bacterium of the phylum Thermodesulfobacteria.</title>
        <authorList>
            <person name="Mardanov A.V."/>
            <person name="Beletsky A.V."/>
            <person name="Kadnikov V.V."/>
            <person name="Slobodkin A.I."/>
            <person name="Ravin N.V."/>
        </authorList>
    </citation>
    <scope>NUCLEOTIDE SEQUENCE [LARGE SCALE GENOMIC DNA]</scope>
    <source>
        <strain evidence="12 13">S95</strain>
    </source>
</reference>
<dbReference type="InterPro" id="IPR017459">
    <property type="entry name" value="Glycosyl_Trfase_fam3_N_dom"/>
</dbReference>
<dbReference type="STRING" id="999894.TDIS_1485"/>
<dbReference type="Gene3D" id="3.40.1030.10">
    <property type="entry name" value="Nucleoside phosphorylase/phosphoribosyltransferase catalytic domain"/>
    <property type="match status" value="1"/>
</dbReference>
<comment type="cofactor">
    <cofactor evidence="9">
        <name>Mg(2+)</name>
        <dbReference type="ChEBI" id="CHEBI:18420"/>
    </cofactor>
    <text evidence="9">Binds 2 magnesium ions per monomer.</text>
</comment>
<dbReference type="Proteomes" id="UP000078390">
    <property type="component" value="Unassembled WGS sequence"/>
</dbReference>
<evidence type="ECO:0000256" key="9">
    <source>
        <dbReference type="HAMAP-Rule" id="MF_00211"/>
    </source>
</evidence>
<feature type="binding site" evidence="9">
    <location>
        <position position="116"/>
    </location>
    <ligand>
        <name>anthranilate</name>
        <dbReference type="ChEBI" id="CHEBI:16567"/>
        <label>1</label>
    </ligand>
</feature>
<keyword evidence="6 9" id="KW-0057">Aromatic amino acid biosynthesis</keyword>
<dbReference type="PANTHER" id="PTHR43285:SF2">
    <property type="entry name" value="ANTHRANILATE PHOSPHORIBOSYLTRANSFERASE"/>
    <property type="match status" value="1"/>
</dbReference>
<evidence type="ECO:0000256" key="5">
    <source>
        <dbReference type="ARBA" id="ARBA00022822"/>
    </source>
</evidence>
<dbReference type="InterPro" id="IPR035902">
    <property type="entry name" value="Nuc_phospho_transferase"/>
</dbReference>
<feature type="binding site" evidence="9">
    <location>
        <position position="85"/>
    </location>
    <ligand>
        <name>anthranilate</name>
        <dbReference type="ChEBI" id="CHEBI:16567"/>
        <label>1</label>
    </ligand>
</feature>
<dbReference type="RefSeq" id="WP_068670890.1">
    <property type="nucleotide sequence ID" value="NZ_LWLG01000011.1"/>
</dbReference>
<dbReference type="AlphaFoldDB" id="A0A179D3Q7"/>
<dbReference type="InterPro" id="IPR000312">
    <property type="entry name" value="Glycosyl_Trfase_fam3"/>
</dbReference>
<feature type="binding site" evidence="9">
    <location>
        <begin position="113"/>
        <end position="121"/>
    </location>
    <ligand>
        <name>5-phospho-alpha-D-ribose 1-diphosphate</name>
        <dbReference type="ChEBI" id="CHEBI:58017"/>
    </ligand>
</feature>
<evidence type="ECO:0000256" key="4">
    <source>
        <dbReference type="ARBA" id="ARBA00022679"/>
    </source>
</evidence>
<gene>
    <name evidence="9" type="primary">trpD</name>
    <name evidence="12" type="ORF">TDIS_1485</name>
</gene>
<evidence type="ECO:0000259" key="10">
    <source>
        <dbReference type="Pfam" id="PF00591"/>
    </source>
</evidence>
<dbReference type="InterPro" id="IPR036320">
    <property type="entry name" value="Glycosyl_Trfase_fam3_N_dom_sf"/>
</dbReference>
<dbReference type="HAMAP" id="MF_00211">
    <property type="entry name" value="TrpD"/>
    <property type="match status" value="1"/>
</dbReference>
<dbReference type="PATRIC" id="fig|999894.6.peg.1484"/>
<feature type="binding site" evidence="9">
    <location>
        <begin position="88"/>
        <end position="89"/>
    </location>
    <ligand>
        <name>5-phospho-alpha-D-ribose 1-diphosphate</name>
        <dbReference type="ChEBI" id="CHEBI:58017"/>
    </ligand>
</feature>
<keyword evidence="3 9" id="KW-0328">Glycosyltransferase</keyword>
<dbReference type="NCBIfam" id="TIGR01245">
    <property type="entry name" value="trpD"/>
    <property type="match status" value="1"/>
</dbReference>
<evidence type="ECO:0000256" key="8">
    <source>
        <dbReference type="ARBA" id="ARBA00061188"/>
    </source>
</evidence>
<comment type="catalytic activity">
    <reaction evidence="7 9">
        <text>N-(5-phospho-beta-D-ribosyl)anthranilate + diphosphate = 5-phospho-alpha-D-ribose 1-diphosphate + anthranilate</text>
        <dbReference type="Rhea" id="RHEA:11768"/>
        <dbReference type="ChEBI" id="CHEBI:16567"/>
        <dbReference type="ChEBI" id="CHEBI:18277"/>
        <dbReference type="ChEBI" id="CHEBI:33019"/>
        <dbReference type="ChEBI" id="CHEBI:58017"/>
        <dbReference type="EC" id="2.4.2.18"/>
    </reaction>
</comment>
<keyword evidence="2 9" id="KW-0028">Amino-acid biosynthesis</keyword>
<evidence type="ECO:0000313" key="13">
    <source>
        <dbReference type="Proteomes" id="UP000078390"/>
    </source>
</evidence>
<sequence length="346" mass="37483">MEDLKPYLAKLVEGKELTEEEAAEVIGLIMDGRATPAQIGALLCALRIRGETWQEVAGAARAMRKRMVKVPHGLPEDQPLVDTCGTGGDAKGTFNVSTAAAFVVAAAGIPVAKHGNRSVTSRSGSADVLEALGIPLELPPEFAARALSEVGFTFLFAPAYHPAVKAVMGPRRELGFRTLFNLLGPLCNPALANTQVLGVFDFRLTEKMAYALDALRVRRALVVFGEGGYDEFTVTGWTKVSELRDERITTYYVTPEEVGLERCEDPEELKGGDAEENARILKNILSGKDTGPRRDMVLLNAGAALYAAEKTLDLKGGVKLAREILESGKAYEKLQEVQNFFKTLKT</sequence>
<dbReference type="GO" id="GO:0000287">
    <property type="term" value="F:magnesium ion binding"/>
    <property type="evidence" value="ECO:0007669"/>
    <property type="project" value="UniProtKB-UniRule"/>
</dbReference>
<comment type="similarity">
    <text evidence="8">In the C-terminal section; belongs to the anthranilate phosphoribosyltransferase family.</text>
</comment>
<keyword evidence="13" id="KW-1185">Reference proteome</keyword>
<feature type="binding site" evidence="9">
    <location>
        <position position="231"/>
    </location>
    <ligand>
        <name>Mg(2+)</name>
        <dbReference type="ChEBI" id="CHEBI:18420"/>
        <label>1</label>
    </ligand>
</feature>
<evidence type="ECO:0000256" key="1">
    <source>
        <dbReference type="ARBA" id="ARBA00004907"/>
    </source>
</evidence>
<keyword evidence="4 9" id="KW-0808">Transferase</keyword>
<feature type="domain" description="Glycosyl transferase family 3 N-terminal" evidence="11">
    <location>
        <begin position="5"/>
        <end position="66"/>
    </location>
</feature>
<dbReference type="OrthoDB" id="9806430at2"/>
<comment type="subunit">
    <text evidence="9">Homodimer.</text>
</comment>
<comment type="caution">
    <text evidence="9">Lacks conserved residue(s) required for the propagation of feature annotation.</text>
</comment>
<feature type="binding site" evidence="9">
    <location>
        <position position="125"/>
    </location>
    <ligand>
        <name>5-phospho-alpha-D-ribose 1-diphosphate</name>
        <dbReference type="ChEBI" id="CHEBI:58017"/>
    </ligand>
</feature>
<comment type="caution">
    <text evidence="12">The sequence shown here is derived from an EMBL/GenBank/DDBJ whole genome shotgun (WGS) entry which is preliminary data.</text>
</comment>
<feature type="binding site" evidence="9">
    <location>
        <begin position="95"/>
        <end position="98"/>
    </location>
    <ligand>
        <name>5-phospho-alpha-D-ribose 1-diphosphate</name>
        <dbReference type="ChEBI" id="CHEBI:58017"/>
    </ligand>
</feature>
<dbReference type="EC" id="2.4.2.18" evidence="9"/>
<comment type="pathway">
    <text evidence="1 9">Amino-acid biosynthesis; L-tryptophan biosynthesis; L-tryptophan from chorismate: step 2/5.</text>
</comment>
<comment type="function">
    <text evidence="9">Catalyzes the transfer of the phosphoribosyl group of 5-phosphorylribose-1-pyrophosphate (PRPP) to anthranilate to yield N-(5'-phosphoribosyl)-anthranilate (PRA).</text>
</comment>
<evidence type="ECO:0000256" key="3">
    <source>
        <dbReference type="ARBA" id="ARBA00022676"/>
    </source>
</evidence>
<keyword evidence="9" id="KW-0460">Magnesium</keyword>
<dbReference type="GO" id="GO:0000162">
    <property type="term" value="P:L-tryptophan biosynthetic process"/>
    <property type="evidence" value="ECO:0007669"/>
    <property type="project" value="UniProtKB-UniRule"/>
</dbReference>
<dbReference type="Gene3D" id="1.20.970.10">
    <property type="entry name" value="Transferase, Pyrimidine Nucleoside Phosphorylase, Chain C"/>
    <property type="match status" value="1"/>
</dbReference>
<dbReference type="SUPFAM" id="SSF47648">
    <property type="entry name" value="Nucleoside phosphorylase/phosphoribosyltransferase N-terminal domain"/>
    <property type="match status" value="1"/>
</dbReference>
<proteinExistence type="inferred from homology"/>
<dbReference type="PANTHER" id="PTHR43285">
    <property type="entry name" value="ANTHRANILATE PHOSPHORIBOSYLTRANSFERASE"/>
    <property type="match status" value="1"/>
</dbReference>